<comment type="caution">
    <text evidence="2">The sequence shown here is derived from an EMBL/GenBank/DDBJ whole genome shotgun (WGS) entry which is preliminary data.</text>
</comment>
<organism evidence="2 3">
    <name type="scientific">Parthenolecanium corni</name>
    <dbReference type="NCBI Taxonomy" id="536013"/>
    <lineage>
        <taxon>Eukaryota</taxon>
        <taxon>Metazoa</taxon>
        <taxon>Ecdysozoa</taxon>
        <taxon>Arthropoda</taxon>
        <taxon>Hexapoda</taxon>
        <taxon>Insecta</taxon>
        <taxon>Pterygota</taxon>
        <taxon>Neoptera</taxon>
        <taxon>Paraneoptera</taxon>
        <taxon>Hemiptera</taxon>
        <taxon>Sternorrhyncha</taxon>
        <taxon>Coccoidea</taxon>
        <taxon>Coccidae</taxon>
        <taxon>Parthenolecanium</taxon>
    </lineage>
</organism>
<name>A0AAN9TQW8_9HEMI</name>
<dbReference type="AlphaFoldDB" id="A0AAN9TQW8"/>
<feature type="compositionally biased region" description="Gly residues" evidence="1">
    <location>
        <begin position="14"/>
        <end position="24"/>
    </location>
</feature>
<reference evidence="2 3" key="1">
    <citation type="submission" date="2024-03" db="EMBL/GenBank/DDBJ databases">
        <title>Adaptation during the transition from Ophiocordyceps entomopathogen to insect associate is accompanied by gene loss and intensified selection.</title>
        <authorList>
            <person name="Ward C.M."/>
            <person name="Onetto C.A."/>
            <person name="Borneman A.R."/>
        </authorList>
    </citation>
    <scope>NUCLEOTIDE SEQUENCE [LARGE SCALE GENOMIC DNA]</scope>
    <source>
        <strain evidence="2">AWRI1</strain>
        <tissue evidence="2">Single Adult Female</tissue>
    </source>
</reference>
<dbReference type="Proteomes" id="UP001367676">
    <property type="component" value="Unassembled WGS sequence"/>
</dbReference>
<evidence type="ECO:0000256" key="1">
    <source>
        <dbReference type="SAM" id="MobiDB-lite"/>
    </source>
</evidence>
<accession>A0AAN9TQW8</accession>
<feature type="region of interest" description="Disordered" evidence="1">
    <location>
        <begin position="1"/>
        <end position="51"/>
    </location>
</feature>
<sequence>MNKERKKKKKRTGDGTGGGGGGGAMKNKKATSKASGAGAEARAVGRTRVEKRETRAAKFYGETSGGACKPAGVMSLRSVSLFASHAQRPLVTQPQPQPPPSAIFSNTCFAFTFTKIENLHSEWATTGAGGLSHPLGHTLTRILSPLARIYGHESTHPCPSPALSAPFIASLLASTIGYVRKIHDRMVPSDRSPRNGRSFCFCYAAGDPFANATLHSAQCSAVHCA</sequence>
<evidence type="ECO:0000313" key="3">
    <source>
        <dbReference type="Proteomes" id="UP001367676"/>
    </source>
</evidence>
<proteinExistence type="predicted"/>
<protein>
    <submittedName>
        <fullName evidence="2">Uncharacterized protein</fullName>
    </submittedName>
</protein>
<keyword evidence="3" id="KW-1185">Reference proteome</keyword>
<gene>
    <name evidence="2" type="ORF">V9T40_004775</name>
</gene>
<dbReference type="EMBL" id="JBBCAQ010000032">
    <property type="protein sequence ID" value="KAK7583812.1"/>
    <property type="molecule type" value="Genomic_DNA"/>
</dbReference>
<feature type="compositionally biased region" description="Basic residues" evidence="1">
    <location>
        <begin position="1"/>
        <end position="11"/>
    </location>
</feature>
<evidence type="ECO:0000313" key="2">
    <source>
        <dbReference type="EMBL" id="KAK7583812.1"/>
    </source>
</evidence>